<proteinExistence type="predicted"/>
<evidence type="ECO:0000313" key="7">
    <source>
        <dbReference type="EMBL" id="CDW56384.1"/>
    </source>
</evidence>
<evidence type="ECO:0000256" key="5">
    <source>
        <dbReference type="SAM" id="Phobius"/>
    </source>
</evidence>
<sequence>MYDAAFKLRLPTIADTFPHNRHCFIATILLKYFVTAGFFWMFVEGLYLLVSVRFSFRRDLISYTLCASIGWGIPLLLITVSSAIRAQTDHEGCWNEPSPLDYIFLGPVVAALFGLFVLCPLLGTSYVFTLVPPHHPQWLVLVFSYITTILTSTQGILIAVLFCFSNSEVIFCIKKSYSQYLERWHPRRCSSCYMKLFGSLSENSRETTC</sequence>
<feature type="transmembrane region" description="Helical" evidence="5">
    <location>
        <begin position="138"/>
        <end position="162"/>
    </location>
</feature>
<dbReference type="GO" id="GO:0007188">
    <property type="term" value="P:adenylate cyclase-modulating G protein-coupled receptor signaling pathway"/>
    <property type="evidence" value="ECO:0007669"/>
    <property type="project" value="TreeGrafter"/>
</dbReference>
<dbReference type="Gene3D" id="1.20.1070.10">
    <property type="entry name" value="Rhodopsin 7-helix transmembrane proteins"/>
    <property type="match status" value="2"/>
</dbReference>
<evidence type="ECO:0000313" key="8">
    <source>
        <dbReference type="Proteomes" id="UP000030665"/>
    </source>
</evidence>
<dbReference type="InterPro" id="IPR017981">
    <property type="entry name" value="GPCR_2-like_7TM"/>
</dbReference>
<dbReference type="InterPro" id="IPR050332">
    <property type="entry name" value="GPCR_2"/>
</dbReference>
<keyword evidence="3 5" id="KW-1133">Transmembrane helix</keyword>
<evidence type="ECO:0000259" key="6">
    <source>
        <dbReference type="PROSITE" id="PS50261"/>
    </source>
</evidence>
<dbReference type="OrthoDB" id="1100386at2759"/>
<organism evidence="7 8">
    <name type="scientific">Trichuris trichiura</name>
    <name type="common">Whipworm</name>
    <name type="synonym">Trichocephalus trichiurus</name>
    <dbReference type="NCBI Taxonomy" id="36087"/>
    <lineage>
        <taxon>Eukaryota</taxon>
        <taxon>Metazoa</taxon>
        <taxon>Ecdysozoa</taxon>
        <taxon>Nematoda</taxon>
        <taxon>Enoplea</taxon>
        <taxon>Dorylaimia</taxon>
        <taxon>Trichinellida</taxon>
        <taxon>Trichuridae</taxon>
        <taxon>Trichuris</taxon>
    </lineage>
</organism>
<dbReference type="GO" id="GO:0017046">
    <property type="term" value="F:peptide hormone binding"/>
    <property type="evidence" value="ECO:0007669"/>
    <property type="project" value="TreeGrafter"/>
</dbReference>
<keyword evidence="8" id="KW-1185">Reference proteome</keyword>
<gene>
    <name evidence="7" type="ORF">TTRE_0000466101</name>
</gene>
<dbReference type="PANTHER" id="PTHR45620">
    <property type="entry name" value="PDF RECEPTOR-LIKE PROTEIN-RELATED"/>
    <property type="match status" value="1"/>
</dbReference>
<evidence type="ECO:0000256" key="4">
    <source>
        <dbReference type="ARBA" id="ARBA00023136"/>
    </source>
</evidence>
<dbReference type="AlphaFoldDB" id="A0A077Z9C7"/>
<reference evidence="7" key="1">
    <citation type="submission" date="2014-01" db="EMBL/GenBank/DDBJ databases">
        <authorList>
            <person name="Aslett M."/>
        </authorList>
    </citation>
    <scope>NUCLEOTIDE SEQUENCE</scope>
</reference>
<dbReference type="InterPro" id="IPR000832">
    <property type="entry name" value="GPCR_2_secretin-like"/>
</dbReference>
<dbReference type="Proteomes" id="UP000030665">
    <property type="component" value="Unassembled WGS sequence"/>
</dbReference>
<dbReference type="PROSITE" id="PS50261">
    <property type="entry name" value="G_PROTEIN_RECEP_F2_4"/>
    <property type="match status" value="1"/>
</dbReference>
<protein>
    <submittedName>
        <fullName evidence="7">7tm 2 domain containing protein</fullName>
    </submittedName>
</protein>
<evidence type="ECO:0000256" key="1">
    <source>
        <dbReference type="ARBA" id="ARBA00004141"/>
    </source>
</evidence>
<comment type="subcellular location">
    <subcellularLocation>
        <location evidence="1">Membrane</location>
        <topology evidence="1">Multi-pass membrane protein</topology>
    </subcellularLocation>
</comment>
<keyword evidence="4 5" id="KW-0472">Membrane</keyword>
<dbReference type="PRINTS" id="PR00249">
    <property type="entry name" value="GPCRSECRETIN"/>
</dbReference>
<evidence type="ECO:0000256" key="3">
    <source>
        <dbReference type="ARBA" id="ARBA00022989"/>
    </source>
</evidence>
<reference evidence="7" key="2">
    <citation type="submission" date="2014-03" db="EMBL/GenBank/DDBJ databases">
        <title>The whipworm genome and dual-species transcriptomics of an intimate host-pathogen interaction.</title>
        <authorList>
            <person name="Foth B.J."/>
            <person name="Tsai I.J."/>
            <person name="Reid A.J."/>
            <person name="Bancroft A.J."/>
            <person name="Nichol S."/>
            <person name="Tracey A."/>
            <person name="Holroyd N."/>
            <person name="Cotton J.A."/>
            <person name="Stanley E.J."/>
            <person name="Zarowiecki M."/>
            <person name="Liu J.Z."/>
            <person name="Huckvale T."/>
            <person name="Cooper P.J."/>
            <person name="Grencis R.K."/>
            <person name="Berriman M."/>
        </authorList>
    </citation>
    <scope>NUCLEOTIDE SEQUENCE [LARGE SCALE GENOMIC DNA]</scope>
</reference>
<dbReference type="GO" id="GO:0007166">
    <property type="term" value="P:cell surface receptor signaling pathway"/>
    <property type="evidence" value="ECO:0007669"/>
    <property type="project" value="InterPro"/>
</dbReference>
<name>A0A077Z9C7_TRITR</name>
<keyword evidence="2 5" id="KW-0812">Transmembrane</keyword>
<dbReference type="EMBL" id="HG806034">
    <property type="protein sequence ID" value="CDW56384.1"/>
    <property type="molecule type" value="Genomic_DNA"/>
</dbReference>
<evidence type="ECO:0000256" key="2">
    <source>
        <dbReference type="ARBA" id="ARBA00022692"/>
    </source>
</evidence>
<accession>A0A077Z9C7</accession>
<feature type="transmembrane region" description="Helical" evidence="5">
    <location>
        <begin position="24"/>
        <end position="48"/>
    </location>
</feature>
<feature type="transmembrane region" description="Helical" evidence="5">
    <location>
        <begin position="104"/>
        <end position="131"/>
    </location>
</feature>
<dbReference type="GO" id="GO:0005886">
    <property type="term" value="C:plasma membrane"/>
    <property type="evidence" value="ECO:0007669"/>
    <property type="project" value="TreeGrafter"/>
</dbReference>
<dbReference type="STRING" id="36087.A0A077Z9C7"/>
<dbReference type="GO" id="GO:0008528">
    <property type="term" value="F:G protein-coupled peptide receptor activity"/>
    <property type="evidence" value="ECO:0007669"/>
    <property type="project" value="TreeGrafter"/>
</dbReference>
<feature type="domain" description="G-protein coupled receptors family 2 profile 2" evidence="6">
    <location>
        <begin position="1"/>
        <end position="113"/>
    </location>
</feature>
<dbReference type="Pfam" id="PF00002">
    <property type="entry name" value="7tm_2"/>
    <property type="match status" value="1"/>
</dbReference>
<dbReference type="PANTHER" id="PTHR45620:SF15">
    <property type="entry name" value="DIURETIC HORMONE 44 RECEPTOR 1-RELATED"/>
    <property type="match status" value="1"/>
</dbReference>
<feature type="transmembrane region" description="Helical" evidence="5">
    <location>
        <begin position="60"/>
        <end position="84"/>
    </location>
</feature>